<dbReference type="AlphaFoldDB" id="A0A7D5PBC1"/>
<feature type="transmembrane region" description="Helical" evidence="2">
    <location>
        <begin position="96"/>
        <end position="115"/>
    </location>
</feature>
<feature type="region of interest" description="Disordered" evidence="1">
    <location>
        <begin position="1"/>
        <end position="40"/>
    </location>
</feature>
<dbReference type="RefSeq" id="WP_179922630.1">
    <property type="nucleotide sequence ID" value="NZ_CP058909.1"/>
</dbReference>
<feature type="transmembrane region" description="Helical" evidence="2">
    <location>
        <begin position="72"/>
        <end position="90"/>
    </location>
</feature>
<proteinExistence type="predicted"/>
<evidence type="ECO:0000256" key="2">
    <source>
        <dbReference type="SAM" id="Phobius"/>
    </source>
</evidence>
<dbReference type="KEGG" id="hpel:HZS54_11340"/>
<protein>
    <submittedName>
        <fullName evidence="3">Uncharacterized protein</fullName>
    </submittedName>
</protein>
<dbReference type="Proteomes" id="UP000509346">
    <property type="component" value="Chromosome"/>
</dbReference>
<keyword evidence="2" id="KW-0812">Transmembrane</keyword>
<dbReference type="GeneID" id="56083191"/>
<accession>A0A7D5PBC1</accession>
<evidence type="ECO:0000256" key="1">
    <source>
        <dbReference type="SAM" id="MobiDB-lite"/>
    </source>
</evidence>
<name>A0A7D5PBC1_9EURY</name>
<keyword evidence="4" id="KW-1185">Reference proteome</keyword>
<feature type="compositionally biased region" description="Acidic residues" evidence="1">
    <location>
        <begin position="9"/>
        <end position="19"/>
    </location>
</feature>
<keyword evidence="2" id="KW-1133">Transmembrane helix</keyword>
<dbReference type="EMBL" id="CP058909">
    <property type="protein sequence ID" value="QLH82162.1"/>
    <property type="molecule type" value="Genomic_DNA"/>
</dbReference>
<reference evidence="3 4" key="1">
    <citation type="submission" date="2020-07" db="EMBL/GenBank/DDBJ databases">
        <title>Halosimplex litoreum sp. nov. and Halosimplex rubrum sp. nov., isolated from different salt environments.</title>
        <authorList>
            <person name="Cui H."/>
        </authorList>
    </citation>
    <scope>NUCLEOTIDE SEQUENCE [LARGE SCALE GENOMIC DNA]</scope>
    <source>
        <strain evidence="3 4">R2</strain>
    </source>
</reference>
<organism evidence="3 4">
    <name type="scientific">Halosimplex pelagicum</name>
    <dbReference type="NCBI Taxonomy" id="869886"/>
    <lineage>
        <taxon>Archaea</taxon>
        <taxon>Methanobacteriati</taxon>
        <taxon>Methanobacteriota</taxon>
        <taxon>Stenosarchaea group</taxon>
        <taxon>Halobacteria</taxon>
        <taxon>Halobacteriales</taxon>
        <taxon>Haloarculaceae</taxon>
        <taxon>Halosimplex</taxon>
    </lineage>
</organism>
<evidence type="ECO:0000313" key="4">
    <source>
        <dbReference type="Proteomes" id="UP000509346"/>
    </source>
</evidence>
<sequence>MSDSSTTDTAEDEPDDESDNSNTDPVEEVRTEDGEIPFDELPREEKVGAIFENSGEAFRHLKREWEEERVQVYFLFYSFAMVGGMLFLLYQGWTKLLIGAFAFYIITILPPLYIYEEETYFQSDKVPTTKDE</sequence>
<gene>
    <name evidence="3" type="ORF">HZS54_11340</name>
</gene>
<evidence type="ECO:0000313" key="3">
    <source>
        <dbReference type="EMBL" id="QLH82162.1"/>
    </source>
</evidence>
<keyword evidence="2" id="KW-0472">Membrane</keyword>